<dbReference type="AlphaFoldDB" id="A0A9W6VYQ1"/>
<dbReference type="Proteomes" id="UP001165074">
    <property type="component" value="Unassembled WGS sequence"/>
</dbReference>
<dbReference type="RefSeq" id="WP_285571680.1">
    <property type="nucleotide sequence ID" value="NZ_BSTK01000004.1"/>
</dbReference>
<name>A0A9W6VYQ1_9ACTN</name>
<evidence type="ECO:0000313" key="3">
    <source>
        <dbReference type="Proteomes" id="UP001165074"/>
    </source>
</evidence>
<gene>
    <name evidence="2" type="ORF">Airi02_030290</name>
</gene>
<dbReference type="Pfam" id="PF00483">
    <property type="entry name" value="NTP_transferase"/>
    <property type="match status" value="1"/>
</dbReference>
<dbReference type="SUPFAM" id="SSF53448">
    <property type="entry name" value="Nucleotide-diphospho-sugar transferases"/>
    <property type="match status" value="1"/>
</dbReference>
<dbReference type="NCBIfam" id="TIGR01208">
    <property type="entry name" value="rmlA_long"/>
    <property type="match status" value="1"/>
</dbReference>
<comment type="caution">
    <text evidence="2">The sequence shown here is derived from an EMBL/GenBank/DDBJ whole genome shotgun (WGS) entry which is preliminary data.</text>
</comment>
<dbReference type="PANTHER" id="PTHR42883:SF2">
    <property type="entry name" value="THYMIDYLYLTRANSFERASE"/>
    <property type="match status" value="1"/>
</dbReference>
<proteinExistence type="predicted"/>
<keyword evidence="3" id="KW-1185">Reference proteome</keyword>
<dbReference type="Gene3D" id="2.160.10.10">
    <property type="entry name" value="Hexapeptide repeat proteins"/>
    <property type="match status" value="1"/>
</dbReference>
<dbReference type="PANTHER" id="PTHR42883">
    <property type="entry name" value="GLUCOSE-1-PHOSPHATE THYMIDYLTRANSFERASE"/>
    <property type="match status" value="1"/>
</dbReference>
<dbReference type="InterPro" id="IPR029044">
    <property type="entry name" value="Nucleotide-diphossugar_trans"/>
</dbReference>
<dbReference type="EMBL" id="BSTK01000004">
    <property type="protein sequence ID" value="GLY85100.1"/>
    <property type="molecule type" value="Genomic_DNA"/>
</dbReference>
<sequence>MKALVLAGGSGIRLRPFTHSMPKQLFPIANRPVLFYGLEAIGAAGVHDVGVVVGDHAEAIRQAVGDGASFGLKITYIRQDLPLGLAHCVAIARDFLADEDFVMYLGDNVIGDGVEPIVSAFGRTRPAARVMLGKVGDPRRFGVAEVGPDGRVLRLAEKPAVPRSDLAMIGAYVFSPAVHEAIAAIEPSERGEREITDALSWLVAHDHVVEAHVSSGYWQDTGTFAGVLDCNRAMLDAITPAVLGSVDDASELIGPVVVEENATVSRSRVIGPAVIGSGATVSESRIGPYTSIGAKCTVDRSVVENSIILGGSSLHGIPGMRDSLIGRDADVRRAETPGSCSLILGDHSSVAPAV</sequence>
<evidence type="ECO:0000313" key="2">
    <source>
        <dbReference type="EMBL" id="GLY85100.1"/>
    </source>
</evidence>
<reference evidence="2" key="1">
    <citation type="submission" date="2023-03" db="EMBL/GenBank/DDBJ databases">
        <title>Actinoallomurus iriomotensis NBRC 103684.</title>
        <authorList>
            <person name="Ichikawa N."/>
            <person name="Sato H."/>
            <person name="Tonouchi N."/>
        </authorList>
    </citation>
    <scope>NUCLEOTIDE SEQUENCE</scope>
    <source>
        <strain evidence="2">NBRC 103684</strain>
    </source>
</reference>
<protein>
    <submittedName>
        <fullName evidence="2">Glucose-1-phosphate thymidylyltransferase</fullName>
    </submittedName>
</protein>
<organism evidence="2 3">
    <name type="scientific">Actinoallomurus iriomotensis</name>
    <dbReference type="NCBI Taxonomy" id="478107"/>
    <lineage>
        <taxon>Bacteria</taxon>
        <taxon>Bacillati</taxon>
        <taxon>Actinomycetota</taxon>
        <taxon>Actinomycetes</taxon>
        <taxon>Streptosporangiales</taxon>
        <taxon>Thermomonosporaceae</taxon>
        <taxon>Actinoallomurus</taxon>
    </lineage>
</organism>
<dbReference type="InterPro" id="IPR005908">
    <property type="entry name" value="G1P_thy_trans_l"/>
</dbReference>
<feature type="domain" description="Nucleotidyl transferase" evidence="1">
    <location>
        <begin position="2"/>
        <end position="235"/>
    </location>
</feature>
<dbReference type="InterPro" id="IPR005835">
    <property type="entry name" value="NTP_transferase_dom"/>
</dbReference>
<accession>A0A9W6VYQ1</accession>
<dbReference type="CDD" id="cd04189">
    <property type="entry name" value="G1P_TT_long"/>
    <property type="match status" value="1"/>
</dbReference>
<dbReference type="Gene3D" id="3.90.550.10">
    <property type="entry name" value="Spore Coat Polysaccharide Biosynthesis Protein SpsA, Chain A"/>
    <property type="match status" value="1"/>
</dbReference>
<evidence type="ECO:0000259" key="1">
    <source>
        <dbReference type="Pfam" id="PF00483"/>
    </source>
</evidence>